<dbReference type="RefSeq" id="WP_017712664.1">
    <property type="nucleotide sequence ID" value="NZ_KB235937.1"/>
</dbReference>
<protein>
    <submittedName>
        <fullName evidence="3">Iron-regulated protein</fullName>
    </submittedName>
</protein>
<organism evidence="3 4">
    <name type="scientific">Prochlorothrix hollandica PCC 9006 = CALU 1027</name>
    <dbReference type="NCBI Taxonomy" id="317619"/>
    <lineage>
        <taxon>Bacteria</taxon>
        <taxon>Bacillati</taxon>
        <taxon>Cyanobacteriota</taxon>
        <taxon>Cyanophyceae</taxon>
        <taxon>Prochlorotrichales</taxon>
        <taxon>Prochlorotrichaceae</taxon>
        <taxon>Prochlorothrix</taxon>
    </lineage>
</organism>
<dbReference type="InterPro" id="IPR044862">
    <property type="entry name" value="Pro_4_hyd_alph_FE2OG_OXY"/>
</dbReference>
<dbReference type="Gene3D" id="2.60.120.620">
    <property type="entry name" value="q2cbj1_9rhob like domain"/>
    <property type="match status" value="1"/>
</dbReference>
<comment type="caution">
    <text evidence="3">The sequence shown here is derived from an EMBL/GenBank/DDBJ whole genome shotgun (WGS) entry which is preliminary data.</text>
</comment>
<dbReference type="GO" id="GO:0016491">
    <property type="term" value="F:oxidoreductase activity"/>
    <property type="evidence" value="ECO:0007669"/>
    <property type="project" value="UniProtKB-KW"/>
</dbReference>
<evidence type="ECO:0000313" key="3">
    <source>
        <dbReference type="EMBL" id="KKI99163.1"/>
    </source>
</evidence>
<dbReference type="Pfam" id="PF13640">
    <property type="entry name" value="2OG-FeII_Oxy_3"/>
    <property type="match status" value="1"/>
</dbReference>
<name>A0A0M2PWV1_PROHO</name>
<dbReference type="AlphaFoldDB" id="A0A0M2PWV1"/>
<sequence>MPYYHQHPQAFPPLYLRELQGQILACPYLTVNNLNRDFVGTKGFSIVFRRSHLPTVQKRFPYLTAYLDQVLQPECNAFYLNPLLLGQGSRVDPHIDRSLRSYCETILPPLVVSVLYVAVPPELQGGELVLRSAKRQVGQVRPQANTLVFFQGDLTHSVKAVTSGGSRLSLVCEQYTLAQEELEQIPELHLESRAIKAEKKQNNRKKSKKT</sequence>
<dbReference type="OrthoDB" id="5502081at2"/>
<dbReference type="eggNOG" id="ENOG502ZA3D">
    <property type="taxonomic scope" value="Bacteria"/>
</dbReference>
<dbReference type="InterPro" id="IPR005123">
    <property type="entry name" value="Oxoglu/Fe-dep_dioxygenase_dom"/>
</dbReference>
<evidence type="ECO:0000313" key="4">
    <source>
        <dbReference type="Proteomes" id="UP000034681"/>
    </source>
</evidence>
<keyword evidence="1" id="KW-0408">Iron</keyword>
<dbReference type="PROSITE" id="PS51471">
    <property type="entry name" value="FE2OG_OXY"/>
    <property type="match status" value="1"/>
</dbReference>
<proteinExistence type="inferred from homology"/>
<keyword evidence="1" id="KW-0479">Metal-binding</keyword>
<feature type="domain" description="Fe2OG dioxygenase" evidence="2">
    <location>
        <begin position="66"/>
        <end position="181"/>
    </location>
</feature>
<dbReference type="EMBL" id="AJTX02000006">
    <property type="protein sequence ID" value="KKI99163.1"/>
    <property type="molecule type" value="Genomic_DNA"/>
</dbReference>
<reference evidence="3" key="1">
    <citation type="submission" date="2012-04" db="EMBL/GenBank/DDBJ databases">
        <authorList>
            <person name="Borisov I.G."/>
            <person name="Ivanikova N.V."/>
            <person name="Pinevich A.V."/>
        </authorList>
    </citation>
    <scope>NUCLEOTIDE SEQUENCE</scope>
    <source>
        <strain evidence="3">CALU 1027</strain>
    </source>
</reference>
<gene>
    <name evidence="3" type="ORF">PROH_15485</name>
</gene>
<evidence type="ECO:0000259" key="2">
    <source>
        <dbReference type="PROSITE" id="PS51471"/>
    </source>
</evidence>
<accession>A0A0M2PWV1</accession>
<keyword evidence="1" id="KW-0560">Oxidoreductase</keyword>
<dbReference type="GO" id="GO:0046872">
    <property type="term" value="F:metal ion binding"/>
    <property type="evidence" value="ECO:0007669"/>
    <property type="project" value="UniProtKB-KW"/>
</dbReference>
<keyword evidence="4" id="KW-1185">Reference proteome</keyword>
<evidence type="ECO:0000256" key="1">
    <source>
        <dbReference type="RuleBase" id="RU003682"/>
    </source>
</evidence>
<dbReference type="Proteomes" id="UP000034681">
    <property type="component" value="Unassembled WGS sequence"/>
</dbReference>
<comment type="similarity">
    <text evidence="1">Belongs to the iron/ascorbate-dependent oxidoreductase family.</text>
</comment>